<dbReference type="Pfam" id="PF05751">
    <property type="entry name" value="FixH"/>
    <property type="match status" value="1"/>
</dbReference>
<dbReference type="InterPro" id="IPR008620">
    <property type="entry name" value="FixH"/>
</dbReference>
<evidence type="ECO:0000256" key="1">
    <source>
        <dbReference type="SAM" id="Phobius"/>
    </source>
</evidence>
<keyword evidence="1" id="KW-1133">Transmembrane helix</keyword>
<accession>A0A840AC72</accession>
<dbReference type="EMBL" id="JACIDJ010000001">
    <property type="protein sequence ID" value="MBB3897735.1"/>
    <property type="molecule type" value="Genomic_DNA"/>
</dbReference>
<keyword evidence="1" id="KW-0812">Transmembrane</keyword>
<organism evidence="2 3">
    <name type="scientific">Roseococcus suduntuyensis</name>
    <dbReference type="NCBI Taxonomy" id="455361"/>
    <lineage>
        <taxon>Bacteria</taxon>
        <taxon>Pseudomonadati</taxon>
        <taxon>Pseudomonadota</taxon>
        <taxon>Alphaproteobacteria</taxon>
        <taxon>Acetobacterales</taxon>
        <taxon>Roseomonadaceae</taxon>
        <taxon>Roseococcus</taxon>
    </lineage>
</organism>
<comment type="caution">
    <text evidence="2">The sequence shown here is derived from an EMBL/GenBank/DDBJ whole genome shotgun (WGS) entry which is preliminary data.</text>
</comment>
<proteinExistence type="predicted"/>
<keyword evidence="3" id="KW-1185">Reference proteome</keyword>
<sequence length="157" mass="17386">MSSTIQRPSGERKSRWIPWVFVGGMLVVVVVNGFMAYTAISSFTGLTTGQAYDRGRAYNHVLAEAARQDALGWTPRVRLAGGRITLAVTDREGRPVQGVVEAYLQRPIEGTRVELGTTTPREGFAAPDIASGQWEFRGFLLDGYGQRLDIRQRLIFP</sequence>
<feature type="transmembrane region" description="Helical" evidence="1">
    <location>
        <begin position="16"/>
        <end position="40"/>
    </location>
</feature>
<dbReference type="RefSeq" id="WP_184382756.1">
    <property type="nucleotide sequence ID" value="NZ_JACIDJ010000001.1"/>
</dbReference>
<gene>
    <name evidence="2" type="ORF">GGQ83_001161</name>
</gene>
<name>A0A840AC72_9PROT</name>
<dbReference type="Proteomes" id="UP000553193">
    <property type="component" value="Unassembled WGS sequence"/>
</dbReference>
<keyword evidence="1" id="KW-0472">Membrane</keyword>
<evidence type="ECO:0000313" key="3">
    <source>
        <dbReference type="Proteomes" id="UP000553193"/>
    </source>
</evidence>
<reference evidence="2 3" key="1">
    <citation type="submission" date="2020-08" db="EMBL/GenBank/DDBJ databases">
        <title>Genomic Encyclopedia of Type Strains, Phase IV (KMG-IV): sequencing the most valuable type-strain genomes for metagenomic binning, comparative biology and taxonomic classification.</title>
        <authorList>
            <person name="Goeker M."/>
        </authorList>
    </citation>
    <scope>NUCLEOTIDE SEQUENCE [LARGE SCALE GENOMIC DNA]</scope>
    <source>
        <strain evidence="2 3">DSM 19979</strain>
    </source>
</reference>
<evidence type="ECO:0000313" key="2">
    <source>
        <dbReference type="EMBL" id="MBB3897735.1"/>
    </source>
</evidence>
<dbReference type="AlphaFoldDB" id="A0A840AC72"/>
<protein>
    <submittedName>
        <fullName evidence="2">Nitrogen fixation protein FixH</fullName>
    </submittedName>
</protein>